<organism evidence="4 5">
    <name type="scientific">Kordia periserrulae</name>
    <dbReference type="NCBI Taxonomy" id="701523"/>
    <lineage>
        <taxon>Bacteria</taxon>
        <taxon>Pseudomonadati</taxon>
        <taxon>Bacteroidota</taxon>
        <taxon>Flavobacteriia</taxon>
        <taxon>Flavobacteriales</taxon>
        <taxon>Flavobacteriaceae</taxon>
        <taxon>Kordia</taxon>
    </lineage>
</organism>
<feature type="chain" id="PRO_5015512355" evidence="1">
    <location>
        <begin position="20"/>
        <end position="673"/>
    </location>
</feature>
<dbReference type="OrthoDB" id="98874at2"/>
<reference evidence="4 5" key="1">
    <citation type="submission" date="2018-04" db="EMBL/GenBank/DDBJ databases">
        <title>Genomic Encyclopedia of Archaeal and Bacterial Type Strains, Phase II (KMG-II): from individual species to whole genera.</title>
        <authorList>
            <person name="Goeker M."/>
        </authorList>
    </citation>
    <scope>NUCLEOTIDE SEQUENCE [LARGE SCALE GENOMIC DNA]</scope>
    <source>
        <strain evidence="4 5">DSM 25731</strain>
    </source>
</reference>
<evidence type="ECO:0000256" key="1">
    <source>
        <dbReference type="SAM" id="SignalP"/>
    </source>
</evidence>
<evidence type="ECO:0000313" key="5">
    <source>
        <dbReference type="Proteomes" id="UP000244090"/>
    </source>
</evidence>
<dbReference type="Gene3D" id="2.60.40.3140">
    <property type="match status" value="1"/>
</dbReference>
<dbReference type="SUPFAM" id="SSF54001">
    <property type="entry name" value="Cysteine proteinases"/>
    <property type="match status" value="1"/>
</dbReference>
<dbReference type="AlphaFoldDB" id="A0A2T6C5T6"/>
<feature type="domain" description="Transglutaminase-like" evidence="2">
    <location>
        <begin position="322"/>
        <end position="396"/>
    </location>
</feature>
<evidence type="ECO:0000259" key="3">
    <source>
        <dbReference type="Pfam" id="PF12969"/>
    </source>
</evidence>
<proteinExistence type="predicted"/>
<dbReference type="Pfam" id="PF12969">
    <property type="entry name" value="DUF3857"/>
    <property type="match status" value="1"/>
</dbReference>
<dbReference type="EMBL" id="QBKT01000001">
    <property type="protein sequence ID" value="PTX63657.1"/>
    <property type="molecule type" value="Genomic_DNA"/>
</dbReference>
<dbReference type="Gene3D" id="3.10.620.30">
    <property type="match status" value="1"/>
</dbReference>
<dbReference type="Proteomes" id="UP000244090">
    <property type="component" value="Unassembled WGS sequence"/>
</dbReference>
<dbReference type="InterPro" id="IPR038765">
    <property type="entry name" value="Papain-like_cys_pep_sf"/>
</dbReference>
<evidence type="ECO:0000259" key="2">
    <source>
        <dbReference type="Pfam" id="PF01841"/>
    </source>
</evidence>
<dbReference type="Gene3D" id="2.60.120.1130">
    <property type="match status" value="1"/>
</dbReference>
<name>A0A2T6C5T6_9FLAO</name>
<feature type="domain" description="DUF3857" evidence="3">
    <location>
        <begin position="66"/>
        <end position="209"/>
    </location>
</feature>
<evidence type="ECO:0000313" key="4">
    <source>
        <dbReference type="EMBL" id="PTX63657.1"/>
    </source>
</evidence>
<accession>A0A2T6C5T6</accession>
<dbReference type="RefSeq" id="WP_108113044.1">
    <property type="nucleotide sequence ID" value="NZ_QBKT01000001.1"/>
</dbReference>
<dbReference type="InterPro" id="IPR002931">
    <property type="entry name" value="Transglutaminase-like"/>
</dbReference>
<sequence>MKKYTICVLAMFAFITLHAQDFDFGEVSKAELEETKHPNDPEANAAILFEKNYITLRYIQGEGFQVETNIHKRIKIYNKDGLDWANHSIPLYKGDGGNREKVSNLKGYTYNLEGGKIEDTKLRKDGIFTEKRNEYVDIEKITMPNVKEGSVVEYRYKVVSPYYWNINEVYFQYEIPVNKIEVVFEAHEYFTYKKHYKGYFRISPVETTRPGTITLTGSSRNGGTSRTTSVRTTFSKDDIDFTFNITKYNLSNVPALKDENFVSNIQNYRSAVKFELAQVQMPNDIPQYLAKSWDDVVKTIYRSESFGGELEKSSYFKSDIDNLVAGVSGDMKKAAMIYFYVRDRIKWNGNYGKYPELGVRKSYKDKTGNVADMNLMLTAMLRHAGINANPVILSTRSHGITLFPTLEGFNYVITAIEVENAVILLDATNYYGEPNVLPLRALNWSGRLIRKDGSWNQISLMPQEKASRATMINVTLDENGDLTGKQRTQYTSHNALNFREMYAQVEEEDYLERLENSIEDIEISEHSVKNLNKVGEPVMESYAFEKEAQAEVIGDKMYFSPLFFLATSENIFKAEERVYPVDFGYPWKRKIMMNITLPEGYEVESLPEAGMVKMPENLGVYSFNISKTAVGISVVMSKEINASVITPDKYGALREFYKMLVEKEKEKVVLKKI</sequence>
<gene>
    <name evidence="4" type="ORF">C8N46_101259</name>
</gene>
<protein>
    <submittedName>
        <fullName evidence="4">Transglutaminase superfamily protein</fullName>
    </submittedName>
</protein>
<comment type="caution">
    <text evidence="4">The sequence shown here is derived from an EMBL/GenBank/DDBJ whole genome shotgun (WGS) entry which is preliminary data.</text>
</comment>
<dbReference type="InterPro" id="IPR024618">
    <property type="entry name" value="DUF3857"/>
</dbReference>
<keyword evidence="5" id="KW-1185">Reference proteome</keyword>
<feature type="signal peptide" evidence="1">
    <location>
        <begin position="1"/>
        <end position="19"/>
    </location>
</feature>
<keyword evidence="1" id="KW-0732">Signal</keyword>
<dbReference type="Pfam" id="PF01841">
    <property type="entry name" value="Transglut_core"/>
    <property type="match status" value="1"/>
</dbReference>